<dbReference type="EMBL" id="JAPDRL010000063">
    <property type="protein sequence ID" value="KAJ9660742.1"/>
    <property type="molecule type" value="Genomic_DNA"/>
</dbReference>
<protein>
    <recommendedName>
        <fullName evidence="1">non-specific serine/threonine protein kinase</fullName>
        <ecNumber evidence="1">2.7.11.1</ecNumber>
    </recommendedName>
</protein>
<evidence type="ECO:0000256" key="1">
    <source>
        <dbReference type="ARBA" id="ARBA00012513"/>
    </source>
</evidence>
<dbReference type="Gene3D" id="3.90.1200.10">
    <property type="match status" value="1"/>
</dbReference>
<proteinExistence type="predicted"/>
<evidence type="ECO:0000259" key="4">
    <source>
        <dbReference type="Pfam" id="PF01636"/>
    </source>
</evidence>
<evidence type="ECO:0000313" key="6">
    <source>
        <dbReference type="Proteomes" id="UP001172684"/>
    </source>
</evidence>
<dbReference type="PANTHER" id="PTHR21310">
    <property type="entry name" value="AMINOGLYCOSIDE PHOSPHOTRANSFERASE-RELATED-RELATED"/>
    <property type="match status" value="1"/>
</dbReference>
<sequence>MNPYEADPAKVPRFDRYSTDPLYGRYLPRPDDFKPDPKHFMSTTPEGLLYWESVLDQCTEKFRMCKMNKGGRRDVFALGSVIIKSNHLKKAGEGQLAEMDHSIVDSNEVEAIALARTVLGDVKVSEVCFAGRVLFILPDTLRPMSHVHGLQIKGMAVLVQQRIPGVTLNVAWPYLTPEQKASFKNQARCILQSLQTIRSPSAKPSFIVPDPSPRKNHGIQDLEYDILFGDDRDTDTGFMHNDLTESNIIIDNDRIVAVIDWEMAGCFGWKAAGEVHVKARWPIAGVYADFGLGEERMRNMFFWKDLYEIQPN</sequence>
<dbReference type="Proteomes" id="UP001172684">
    <property type="component" value="Unassembled WGS sequence"/>
</dbReference>
<dbReference type="PANTHER" id="PTHR21310:SF55">
    <property type="entry name" value="AMINOGLYCOSIDE PHOSPHOTRANSFERASE DOMAIN-CONTAINING PROTEIN"/>
    <property type="match status" value="1"/>
</dbReference>
<dbReference type="InterPro" id="IPR008266">
    <property type="entry name" value="Tyr_kinase_AS"/>
</dbReference>
<comment type="catalytic activity">
    <reaction evidence="2">
        <text>L-threonyl-[protein] + ATP = O-phospho-L-threonyl-[protein] + ADP + H(+)</text>
        <dbReference type="Rhea" id="RHEA:46608"/>
        <dbReference type="Rhea" id="RHEA-COMP:11060"/>
        <dbReference type="Rhea" id="RHEA-COMP:11605"/>
        <dbReference type="ChEBI" id="CHEBI:15378"/>
        <dbReference type="ChEBI" id="CHEBI:30013"/>
        <dbReference type="ChEBI" id="CHEBI:30616"/>
        <dbReference type="ChEBI" id="CHEBI:61977"/>
        <dbReference type="ChEBI" id="CHEBI:456216"/>
        <dbReference type="EC" id="2.7.11.1"/>
    </reaction>
</comment>
<dbReference type="PROSITE" id="PS00109">
    <property type="entry name" value="PROTEIN_KINASE_TYR"/>
    <property type="match status" value="1"/>
</dbReference>
<dbReference type="InterPro" id="IPR011009">
    <property type="entry name" value="Kinase-like_dom_sf"/>
</dbReference>
<reference evidence="5" key="1">
    <citation type="submission" date="2022-10" db="EMBL/GenBank/DDBJ databases">
        <title>Culturing micro-colonial fungi from biological soil crusts in the Mojave desert and describing Neophaeococcomyces mojavensis, and introducing the new genera and species Taxawa tesnikishii.</title>
        <authorList>
            <person name="Kurbessoian T."/>
            <person name="Stajich J.E."/>
        </authorList>
    </citation>
    <scope>NUCLEOTIDE SEQUENCE</scope>
    <source>
        <strain evidence="5">TK_1</strain>
    </source>
</reference>
<dbReference type="InterPro" id="IPR051678">
    <property type="entry name" value="AGP_Transferase"/>
</dbReference>
<dbReference type="SUPFAM" id="SSF56112">
    <property type="entry name" value="Protein kinase-like (PK-like)"/>
    <property type="match status" value="1"/>
</dbReference>
<evidence type="ECO:0000256" key="3">
    <source>
        <dbReference type="ARBA" id="ARBA00048679"/>
    </source>
</evidence>
<comment type="catalytic activity">
    <reaction evidence="3">
        <text>L-seryl-[protein] + ATP = O-phospho-L-seryl-[protein] + ADP + H(+)</text>
        <dbReference type="Rhea" id="RHEA:17989"/>
        <dbReference type="Rhea" id="RHEA-COMP:9863"/>
        <dbReference type="Rhea" id="RHEA-COMP:11604"/>
        <dbReference type="ChEBI" id="CHEBI:15378"/>
        <dbReference type="ChEBI" id="CHEBI:29999"/>
        <dbReference type="ChEBI" id="CHEBI:30616"/>
        <dbReference type="ChEBI" id="CHEBI:83421"/>
        <dbReference type="ChEBI" id="CHEBI:456216"/>
        <dbReference type="EC" id="2.7.11.1"/>
    </reaction>
</comment>
<keyword evidence="6" id="KW-1185">Reference proteome</keyword>
<dbReference type="Pfam" id="PF01636">
    <property type="entry name" value="APH"/>
    <property type="match status" value="1"/>
</dbReference>
<feature type="domain" description="Aminoglycoside phosphotransferase" evidence="4">
    <location>
        <begin position="233"/>
        <end position="265"/>
    </location>
</feature>
<accession>A0ABQ9NPD2</accession>
<evidence type="ECO:0000256" key="2">
    <source>
        <dbReference type="ARBA" id="ARBA00047899"/>
    </source>
</evidence>
<dbReference type="EC" id="2.7.11.1" evidence="1"/>
<gene>
    <name evidence="5" type="ORF">H2201_006821</name>
</gene>
<dbReference type="InterPro" id="IPR002575">
    <property type="entry name" value="Aminoglycoside_PTrfase"/>
</dbReference>
<comment type="caution">
    <text evidence="5">The sequence shown here is derived from an EMBL/GenBank/DDBJ whole genome shotgun (WGS) entry which is preliminary data.</text>
</comment>
<evidence type="ECO:0000313" key="5">
    <source>
        <dbReference type="EMBL" id="KAJ9660742.1"/>
    </source>
</evidence>
<name>A0ABQ9NPD2_9PEZI</name>
<organism evidence="5 6">
    <name type="scientific">Coniosporium apollinis</name>
    <dbReference type="NCBI Taxonomy" id="61459"/>
    <lineage>
        <taxon>Eukaryota</taxon>
        <taxon>Fungi</taxon>
        <taxon>Dikarya</taxon>
        <taxon>Ascomycota</taxon>
        <taxon>Pezizomycotina</taxon>
        <taxon>Dothideomycetes</taxon>
        <taxon>Dothideomycetes incertae sedis</taxon>
        <taxon>Coniosporium</taxon>
    </lineage>
</organism>